<dbReference type="SUPFAM" id="SSF56801">
    <property type="entry name" value="Acetyl-CoA synthetase-like"/>
    <property type="match status" value="1"/>
</dbReference>
<dbReference type="EMBL" id="FMZF01000003">
    <property type="protein sequence ID" value="SDC78556.1"/>
    <property type="molecule type" value="Genomic_DNA"/>
</dbReference>
<dbReference type="PROSITE" id="PS00455">
    <property type="entry name" value="AMP_BINDING"/>
    <property type="match status" value="1"/>
</dbReference>
<dbReference type="OrthoDB" id="9803968at2"/>
<dbReference type="InterPro" id="IPR045851">
    <property type="entry name" value="AMP-bd_C_sf"/>
</dbReference>
<keyword evidence="6" id="KW-1185">Reference proteome</keyword>
<sequence>MYVTQGLHRHVQQRPHDPATVCAGRTRTHAESVDRIARLAAALQELGIRDGERAAILSLNSDRFHEFLAATLWAGGVVVPVNIRWSVPEIADSLAEVDARVLVVDDVFTACVDGIRAAHGGLRSVVHAGDGPPPDGLLSFEELVAAHEPVEDARRGGADLAGVFYTGGTTGRSKGVKLSHDNLLTSSMGGLATVPFPRDCVLLHAAPMFHLAAFSTWVSGGVVGGTQVMIPVFDPVAVLTAVQEHGVTDLLLVPTMVQLVVDHPRVDEFDLTSVRRVLYGASPMSDALLGRTMKALPNARFMQAYGMTELAPAATVLTPEDHEDPRHRRSVGRAAPHAEVRVVGPDDAELPRGEVGEVVVRGGNVMLGYWDRPAETAEALRGGWMHTGDAGWMDEDGYLYLTDRLKDMIISGGENVYSVEVENVLAQHPAVATCAVIGVPDETWGERVHAVVVPAAGATVTLEDLRAFCADRLASYKTPRSVDVVDALPVSAAGKVLKRTLREPYWAGQERAVH</sequence>
<evidence type="ECO:0000259" key="4">
    <source>
        <dbReference type="Pfam" id="PF13193"/>
    </source>
</evidence>
<dbReference type="RefSeq" id="WP_091366192.1">
    <property type="nucleotide sequence ID" value="NZ_FMZF01000003.1"/>
</dbReference>
<dbReference type="STRING" id="1190417.SAMN05660690_2544"/>
<organism evidence="5 6">
    <name type="scientific">Geodermatophilus telluris</name>
    <dbReference type="NCBI Taxonomy" id="1190417"/>
    <lineage>
        <taxon>Bacteria</taxon>
        <taxon>Bacillati</taxon>
        <taxon>Actinomycetota</taxon>
        <taxon>Actinomycetes</taxon>
        <taxon>Geodermatophilales</taxon>
        <taxon>Geodermatophilaceae</taxon>
        <taxon>Geodermatophilus</taxon>
    </lineage>
</organism>
<dbReference type="Pfam" id="PF13193">
    <property type="entry name" value="AMP-binding_C"/>
    <property type="match status" value="1"/>
</dbReference>
<dbReference type="Gene3D" id="3.30.300.30">
    <property type="match status" value="1"/>
</dbReference>
<dbReference type="PANTHER" id="PTHR43201">
    <property type="entry name" value="ACYL-COA SYNTHETASE"/>
    <property type="match status" value="1"/>
</dbReference>
<dbReference type="FunFam" id="3.30.300.30:FF:000008">
    <property type="entry name" value="2,3-dihydroxybenzoate-AMP ligase"/>
    <property type="match status" value="1"/>
</dbReference>
<proteinExistence type="inferred from homology"/>
<dbReference type="InterPro" id="IPR020845">
    <property type="entry name" value="AMP-binding_CS"/>
</dbReference>
<dbReference type="InterPro" id="IPR042099">
    <property type="entry name" value="ANL_N_sf"/>
</dbReference>
<keyword evidence="2 5" id="KW-0436">Ligase</keyword>
<name>A0A1G6PGB6_9ACTN</name>
<dbReference type="InterPro" id="IPR025110">
    <property type="entry name" value="AMP-bd_C"/>
</dbReference>
<dbReference type="AlphaFoldDB" id="A0A1G6PGB6"/>
<dbReference type="CDD" id="cd17631">
    <property type="entry name" value="FACL_FadD13-like"/>
    <property type="match status" value="1"/>
</dbReference>
<dbReference type="Gene3D" id="3.40.50.12780">
    <property type="entry name" value="N-terminal domain of ligase-like"/>
    <property type="match status" value="1"/>
</dbReference>
<evidence type="ECO:0000256" key="1">
    <source>
        <dbReference type="ARBA" id="ARBA00006432"/>
    </source>
</evidence>
<evidence type="ECO:0000313" key="5">
    <source>
        <dbReference type="EMBL" id="SDC78556.1"/>
    </source>
</evidence>
<gene>
    <name evidence="5" type="ORF">SAMN05660690_2544</name>
</gene>
<dbReference type="InterPro" id="IPR000873">
    <property type="entry name" value="AMP-dep_synth/lig_dom"/>
</dbReference>
<accession>A0A1G6PGB6</accession>
<feature type="domain" description="AMP-binding enzyme C-terminal" evidence="4">
    <location>
        <begin position="420"/>
        <end position="495"/>
    </location>
</feature>
<dbReference type="NCBIfam" id="NF004837">
    <property type="entry name" value="PRK06187.1"/>
    <property type="match status" value="1"/>
</dbReference>
<comment type="similarity">
    <text evidence="1">Belongs to the ATP-dependent AMP-binding enzyme family.</text>
</comment>
<feature type="domain" description="AMP-dependent synthetase/ligase" evidence="3">
    <location>
        <begin position="8"/>
        <end position="370"/>
    </location>
</feature>
<evidence type="ECO:0000259" key="3">
    <source>
        <dbReference type="Pfam" id="PF00501"/>
    </source>
</evidence>
<evidence type="ECO:0000256" key="2">
    <source>
        <dbReference type="ARBA" id="ARBA00022598"/>
    </source>
</evidence>
<protein>
    <submittedName>
        <fullName evidence="5">Acyl-CoA synthetase (AMP-forming)/AMP-acid ligase II</fullName>
    </submittedName>
</protein>
<reference evidence="6" key="1">
    <citation type="submission" date="2016-10" db="EMBL/GenBank/DDBJ databases">
        <authorList>
            <person name="Varghese N."/>
            <person name="Submissions S."/>
        </authorList>
    </citation>
    <scope>NUCLEOTIDE SEQUENCE [LARGE SCALE GENOMIC DNA]</scope>
    <source>
        <strain evidence="6">DSM 45421</strain>
    </source>
</reference>
<dbReference type="GO" id="GO:0006631">
    <property type="term" value="P:fatty acid metabolic process"/>
    <property type="evidence" value="ECO:0007669"/>
    <property type="project" value="TreeGrafter"/>
</dbReference>
<evidence type="ECO:0000313" key="6">
    <source>
        <dbReference type="Proteomes" id="UP000199416"/>
    </source>
</evidence>
<dbReference type="Pfam" id="PF00501">
    <property type="entry name" value="AMP-binding"/>
    <property type="match status" value="1"/>
</dbReference>
<dbReference type="GO" id="GO:0031956">
    <property type="term" value="F:medium-chain fatty acid-CoA ligase activity"/>
    <property type="evidence" value="ECO:0007669"/>
    <property type="project" value="TreeGrafter"/>
</dbReference>
<dbReference type="Proteomes" id="UP000199416">
    <property type="component" value="Unassembled WGS sequence"/>
</dbReference>
<dbReference type="PANTHER" id="PTHR43201:SF32">
    <property type="entry name" value="2-SUCCINYLBENZOATE--COA LIGASE, CHLOROPLASTIC_PEROXISOMAL"/>
    <property type="match status" value="1"/>
</dbReference>